<dbReference type="InterPro" id="IPR008964">
    <property type="entry name" value="Invasin/intimin_cell_adhesion"/>
</dbReference>
<dbReference type="Proteomes" id="UP000031829">
    <property type="component" value="Chromosome"/>
</dbReference>
<dbReference type="SUPFAM" id="SSF49373">
    <property type="entry name" value="Invasin/intimin cell-adhesion fragments"/>
    <property type="match status" value="2"/>
</dbReference>
<dbReference type="HOGENOM" id="CLU_1217849_0_0_9"/>
<reference evidence="1 2" key="1">
    <citation type="journal article" date="2015" name="Genome Announc.">
        <title>Complete genome sequences for 35 biothreat assay-relevant bacillus species.</title>
        <authorList>
            <person name="Johnson S.L."/>
            <person name="Daligault H.E."/>
            <person name="Davenport K.W."/>
            <person name="Jaissle J."/>
            <person name="Frey K.G."/>
            <person name="Ladner J.T."/>
            <person name="Broomall S.M."/>
            <person name="Bishop-Lilly K.A."/>
            <person name="Bruce D.C."/>
            <person name="Gibbons H.S."/>
            <person name="Coyne S.R."/>
            <person name="Lo C.C."/>
            <person name="Meincke L."/>
            <person name="Munk A.C."/>
            <person name="Koroleva G.I."/>
            <person name="Rosenzweig C.N."/>
            <person name="Palacios G.F."/>
            <person name="Redden C.L."/>
            <person name="Minogue T.D."/>
            <person name="Chain P.S."/>
        </authorList>
    </citation>
    <scope>NUCLEOTIDE SEQUENCE [LARGE SCALE GENOMIC DNA]</scope>
    <source>
        <strain evidence="2">ATCC 14581 / DSM 32 / JCM 2506 / NBRC 15308 / NCIMB 9376 / NCTC 10342 / NRRL B-14308 / VKM B-512</strain>
    </source>
</reference>
<dbReference type="RefSeq" id="WP_051975585.1">
    <property type="nucleotide sequence ID" value="NZ_BCVB01000011.1"/>
</dbReference>
<evidence type="ECO:0000313" key="2">
    <source>
        <dbReference type="Proteomes" id="UP000031829"/>
    </source>
</evidence>
<name>A0A0B6A8U9_PRIM2</name>
<dbReference type="InterPro" id="IPR013783">
    <property type="entry name" value="Ig-like_fold"/>
</dbReference>
<dbReference type="KEGG" id="bmeg:BG04_5278"/>
<accession>A0A0B6A8U9</accession>
<protein>
    <recommendedName>
        <fullName evidence="3">Big-1 domain-containing protein</fullName>
    </recommendedName>
</protein>
<organism evidence="1 2">
    <name type="scientific">Priestia megaterium (strain ATCC 14581 / DSM 32 / CCUG 1817 / JCM 2506 / NBRC 15308 / NCIMB 9376 / NCTC 10342 / NRRL B-14308 / VKM B-512 / Ford 19)</name>
    <name type="common">Bacillus megaterium</name>
    <dbReference type="NCBI Taxonomy" id="1348623"/>
    <lineage>
        <taxon>Bacteria</taxon>
        <taxon>Bacillati</taxon>
        <taxon>Bacillota</taxon>
        <taxon>Bacilli</taxon>
        <taxon>Bacillales</taxon>
        <taxon>Bacillaceae</taxon>
        <taxon>Priestia</taxon>
    </lineage>
</organism>
<dbReference type="EMBL" id="CP009920">
    <property type="protein sequence ID" value="AJI21360.1"/>
    <property type="molecule type" value="Genomic_DNA"/>
</dbReference>
<gene>
    <name evidence="1" type="ORF">BG04_5278</name>
</gene>
<evidence type="ECO:0008006" key="3">
    <source>
        <dbReference type="Google" id="ProtNLM"/>
    </source>
</evidence>
<dbReference type="AlphaFoldDB" id="A0A0B6A8U9"/>
<dbReference type="GeneID" id="301046462"/>
<evidence type="ECO:0000313" key="1">
    <source>
        <dbReference type="EMBL" id="AJI21360.1"/>
    </source>
</evidence>
<dbReference type="Gene3D" id="2.60.40.10">
    <property type="entry name" value="Immunoglobulins"/>
    <property type="match status" value="2"/>
</dbReference>
<sequence>MSSYRNRNCDYDCDCSRCCPQTTRTTITLAANPPTVCIENNNTTFLSGQVLVNGQPANREIVEFSVNPNLGIVIPLAVITTSSGNFTAVFIATNGPGIVTLTATVPDCDRATTSIQIPINNCQQPSNATIILNANPNGICSNGSVPSTSTISGQVLVNGQPAGGVTVNFSLNNPSIGTLSTFTITTDPSGNFFDVTFTPTKGSSNISNISNDFCFIFSFQIRICSIK</sequence>
<proteinExistence type="predicted"/>